<feature type="chain" id="PRO_5046531191" description="Alpha/beta hydrolase" evidence="1">
    <location>
        <begin position="17"/>
        <end position="372"/>
    </location>
</feature>
<accession>A0ABM5N011</accession>
<reference evidence="2 3" key="1">
    <citation type="submission" date="2011-07" db="EMBL/GenBank/DDBJ databases">
        <title>The complete genome of chromosome of Emticicia oligotrophica DSM 17448.</title>
        <authorList>
            <consortium name="US DOE Joint Genome Institute (JGI-PGF)"/>
            <person name="Lucas S."/>
            <person name="Han J."/>
            <person name="Lapidus A."/>
            <person name="Bruce D."/>
            <person name="Goodwin L."/>
            <person name="Pitluck S."/>
            <person name="Peters L."/>
            <person name="Kyrpides N."/>
            <person name="Mavromatis K."/>
            <person name="Ivanova N."/>
            <person name="Ovchinnikova G."/>
            <person name="Teshima H."/>
            <person name="Detter J.C."/>
            <person name="Tapia R."/>
            <person name="Han C."/>
            <person name="Land M."/>
            <person name="Hauser L."/>
            <person name="Markowitz V."/>
            <person name="Cheng J.-F."/>
            <person name="Hugenholtz P."/>
            <person name="Woyke T."/>
            <person name="Wu D."/>
            <person name="Tindall B."/>
            <person name="Pomrenke H."/>
            <person name="Brambilla E."/>
            <person name="Klenk H.-P."/>
            <person name="Eisen J.A."/>
        </authorList>
    </citation>
    <scope>NUCLEOTIDE SEQUENCE [LARGE SCALE GENOMIC DNA]</scope>
    <source>
        <strain evidence="2 3">DSM 17448</strain>
    </source>
</reference>
<dbReference type="SUPFAM" id="SSF53474">
    <property type="entry name" value="alpha/beta-Hydrolases"/>
    <property type="match status" value="1"/>
</dbReference>
<feature type="signal peptide" evidence="1">
    <location>
        <begin position="1"/>
        <end position="16"/>
    </location>
</feature>
<proteinExistence type="predicted"/>
<gene>
    <name evidence="2" type="ordered locus">Emtol_1583</name>
</gene>
<keyword evidence="3" id="KW-1185">Reference proteome</keyword>
<dbReference type="RefSeq" id="WP_015028429.1">
    <property type="nucleotide sequence ID" value="NC_018748.1"/>
</dbReference>
<dbReference type="Proteomes" id="UP000002875">
    <property type="component" value="Chromosome"/>
</dbReference>
<name>A0ABM5N011_EMTOG</name>
<dbReference type="Gene3D" id="3.40.50.1820">
    <property type="entry name" value="alpha/beta hydrolase"/>
    <property type="match status" value="1"/>
</dbReference>
<protein>
    <recommendedName>
        <fullName evidence="4">Alpha/beta hydrolase</fullName>
    </recommendedName>
</protein>
<evidence type="ECO:0000313" key="3">
    <source>
        <dbReference type="Proteomes" id="UP000002875"/>
    </source>
</evidence>
<evidence type="ECO:0000313" key="2">
    <source>
        <dbReference type="EMBL" id="AFK02729.1"/>
    </source>
</evidence>
<evidence type="ECO:0008006" key="4">
    <source>
        <dbReference type="Google" id="ProtNLM"/>
    </source>
</evidence>
<evidence type="ECO:0000256" key="1">
    <source>
        <dbReference type="SAM" id="SignalP"/>
    </source>
</evidence>
<keyword evidence="1" id="KW-0732">Signal</keyword>
<dbReference type="EMBL" id="CP002961">
    <property type="protein sequence ID" value="AFK02729.1"/>
    <property type="molecule type" value="Genomic_DNA"/>
</dbReference>
<dbReference type="InterPro" id="IPR029058">
    <property type="entry name" value="AB_hydrolase_fold"/>
</dbReference>
<sequence length="372" mass="41336">MKKILTLLLFTQVVFAQNIAKTDTGSIDGAKYKILFPENWKGKLVMYAHGYEFMGSKPAQSQNPDFPKRMAPFLERGFAVAASDYGNQGLALARGVDDTESLRQYFVKKYGQPDSTFMTGHSMGGGITLATLENFGKNYNGGLPMCPLAGRIYLQTRKEFDMFATFNGLFPGIATSLYDIFDSSKAPKEPMSMQAGFRKAVVMKKAIYAKDSLLAVEFAKHFDMKPDDLAFALVFGEGVLRDIAQKAGGNPYDNTNTVYGRFPNSLLVNQKAERLAATVSQNTLFDKYDRTGIIDKPALALHTIYDQLIPADLAIVSYENLLQKQGKQQYFSVKYTNGQGHCNFTNEQTGKAFDALRNWVKTGQKTQAGFME</sequence>
<organism evidence="2 3">
    <name type="scientific">Emticicia oligotrophica (strain DSM 17448 / CIP 109782 / MTCC 6937 / GPTSA100-15)</name>
    <dbReference type="NCBI Taxonomy" id="929562"/>
    <lineage>
        <taxon>Bacteria</taxon>
        <taxon>Pseudomonadati</taxon>
        <taxon>Bacteroidota</taxon>
        <taxon>Cytophagia</taxon>
        <taxon>Cytophagales</taxon>
        <taxon>Leadbetterellaceae</taxon>
        <taxon>Emticicia</taxon>
    </lineage>
</organism>